<comment type="caution">
    <text evidence="3">The sequence shown here is derived from an EMBL/GenBank/DDBJ whole genome shotgun (WGS) entry which is preliminary data.</text>
</comment>
<gene>
    <name evidence="3" type="ORF">GCM10007420_15760</name>
</gene>
<dbReference type="Proteomes" id="UP000648722">
    <property type="component" value="Unassembled WGS sequence"/>
</dbReference>
<proteinExistence type="predicted"/>
<feature type="region of interest" description="Disordered" evidence="1">
    <location>
        <begin position="164"/>
        <end position="200"/>
    </location>
</feature>
<organism evidence="3 4">
    <name type="scientific">Glycocaulis albus</name>
    <dbReference type="NCBI Taxonomy" id="1382801"/>
    <lineage>
        <taxon>Bacteria</taxon>
        <taxon>Pseudomonadati</taxon>
        <taxon>Pseudomonadota</taxon>
        <taxon>Alphaproteobacteria</taxon>
        <taxon>Maricaulales</taxon>
        <taxon>Maricaulaceae</taxon>
        <taxon>Glycocaulis</taxon>
    </lineage>
</organism>
<sequence>MRLSLVSLAALSAALFAVPAFAQEHGHDHGDHGHQHHDHGHAHDDHGHDHGDHGHDHGDHAHTDDADQQPGGLRLTAEAAGELAAGQDATLTLQLSGPDGAPVAGSDFAPTHGRLVHVLIVDEGLEDFHHLHIEPDAEGRATLSFTPAHPRIYRVWVDGQLSEPLDSPAATEGHSHGGGHDHAHDPQADDHHAGHGEDAHAHDAGAVRATDWVRVGDEAAPYIIPADILTAQAGGLSFTLAPQASIRAGMANVMTLSVADAEGAPVTALQPHLGAFAHIVGFNAGASQMAHAHPSGAEPVTDEAFAGPDLTFEIGFDEPGVHRLFVEVRHQGEVILSSFTVVVRE</sequence>
<dbReference type="EMBL" id="BMFS01000006">
    <property type="protein sequence ID" value="GGH00629.1"/>
    <property type="molecule type" value="Genomic_DNA"/>
</dbReference>
<feature type="compositionally biased region" description="Basic and acidic residues" evidence="1">
    <location>
        <begin position="173"/>
        <end position="200"/>
    </location>
</feature>
<feature type="region of interest" description="Disordered" evidence="1">
    <location>
        <begin position="25"/>
        <end position="71"/>
    </location>
</feature>
<feature type="compositionally biased region" description="Basic and acidic residues" evidence="1">
    <location>
        <begin position="41"/>
        <end position="65"/>
    </location>
</feature>
<evidence type="ECO:0000313" key="3">
    <source>
        <dbReference type="EMBL" id="GGH00629.1"/>
    </source>
</evidence>
<feature type="chain" id="PRO_5045238110" evidence="2">
    <location>
        <begin position="23"/>
        <end position="345"/>
    </location>
</feature>
<reference evidence="4" key="1">
    <citation type="journal article" date="2019" name="Int. J. Syst. Evol. Microbiol.">
        <title>The Global Catalogue of Microorganisms (GCM) 10K type strain sequencing project: providing services to taxonomists for standard genome sequencing and annotation.</title>
        <authorList>
            <consortium name="The Broad Institute Genomics Platform"/>
            <consortium name="The Broad Institute Genome Sequencing Center for Infectious Disease"/>
            <person name="Wu L."/>
            <person name="Ma J."/>
        </authorList>
    </citation>
    <scope>NUCLEOTIDE SEQUENCE [LARGE SCALE GENOMIC DNA]</scope>
    <source>
        <strain evidence="4">CGMCC 1.12766</strain>
    </source>
</reference>
<keyword evidence="4" id="KW-1185">Reference proteome</keyword>
<keyword evidence="2" id="KW-0732">Signal</keyword>
<dbReference type="RefSeq" id="WP_188452025.1">
    <property type="nucleotide sequence ID" value="NZ_BMFS01000006.1"/>
</dbReference>
<feature type="signal peptide" evidence="2">
    <location>
        <begin position="1"/>
        <end position="22"/>
    </location>
</feature>
<accession>A0ABQ1XQU6</accession>
<name>A0ABQ1XQU6_9PROT</name>
<evidence type="ECO:0000256" key="2">
    <source>
        <dbReference type="SAM" id="SignalP"/>
    </source>
</evidence>
<evidence type="ECO:0000313" key="4">
    <source>
        <dbReference type="Proteomes" id="UP000648722"/>
    </source>
</evidence>
<protein>
    <submittedName>
        <fullName evidence="3">Uncharacterized protein</fullName>
    </submittedName>
</protein>
<evidence type="ECO:0000256" key="1">
    <source>
        <dbReference type="SAM" id="MobiDB-lite"/>
    </source>
</evidence>